<feature type="coiled-coil region" evidence="1">
    <location>
        <begin position="722"/>
        <end position="753"/>
    </location>
</feature>
<name>A0A7C8IHG0_9PEZI</name>
<sequence length="971" mass="110252">MVDSAQLSVLAKAQLYQWIYVITGRTWLVHAGDAKGLHNLSPVSLAKGYAALEMTDHAPTCLTVSNSTLSMEAFQHVITSCSFTATTQHTGNAARPWEYSGSLKSMIALDSETAGYDLAGGSIGYGNYFDKECFCSAFIYDPNNEPCSRLDLAKERLWINATCGSMSLPRSWMDKLKIIGFAYVHIEDWYWSVNVADMPKQVVELTDRCVTDVCDVDSNGYCKVKHAVDRACFCSALTVDLEGDSRSGLELTKEWLWINATCGPTLLPNDWTNKLKTTGFAYILMEEWHWPRCVADMPKQVIDRTSHQCSTDACEVDVNGYCKVKRAVDRACFCRDIVYDSCGGSCHVFETRIDYVKWLHDLCGSVQDWHGLPDNWRQVAAPTPLEILPWRWTIKPTETCASNEWKIRSIALTNIATLFAAFLSHGRSTPRIIRGFLLRPRPGSWFSKAALIVALQLLANWFNTFLIQKTPGYEDTPAIQVMLLWCSIPRLTWLTVLLIGVRSFEALDFSATSPYLLAELIFQLLSSYYMGITIQYGRKHNFYFGGLENADRETPAQLMYVGALIWLIIVCLAPIGIILAATYSIEKNRRLEKAPLMRSQGGAYGTFPVGGQNNRVSHKTPMALFQILVIGMLLLWIAQWLFWGGFIGVSSEEFCPPKLGILTVRPLHTTVFKEGASSLLPHYTHLILIIQYQISLPSPSPAVRLYKCYKRRHTVRYTGLSRKALEDQRQRLVAEKEAKLESEVKKRKAQEDDTTKGKQIWFSRYVQNGRFKHWVLVIEDTKYELRRDDSSGNYTANIASWTIDKEKREAAIAEQKQPHINGYYVCLVGWTTKQPQELKQICEEVMSQFGKYNLVFNNCQNFLKTFADRVISEAALDWAWFRENTKTEYQETQALKIPTPDEIIAANRSAAQQQITANNQRQINHNIHMMSEAIHVQSQISLANQLSAMNQQFQIANQNNQQPQINQMMTC</sequence>
<dbReference type="EMBL" id="WUBL01000181">
    <property type="protein sequence ID" value="KAF2963786.1"/>
    <property type="molecule type" value="Genomic_DNA"/>
</dbReference>
<comment type="caution">
    <text evidence="3">The sequence shown here is derived from an EMBL/GenBank/DDBJ whole genome shotgun (WGS) entry which is preliminary data.</text>
</comment>
<organism evidence="3 4">
    <name type="scientific">Xylaria multiplex</name>
    <dbReference type="NCBI Taxonomy" id="323545"/>
    <lineage>
        <taxon>Eukaryota</taxon>
        <taxon>Fungi</taxon>
        <taxon>Dikarya</taxon>
        <taxon>Ascomycota</taxon>
        <taxon>Pezizomycotina</taxon>
        <taxon>Sordariomycetes</taxon>
        <taxon>Xylariomycetidae</taxon>
        <taxon>Xylariales</taxon>
        <taxon>Xylariaceae</taxon>
        <taxon>Xylaria</taxon>
    </lineage>
</organism>
<keyword evidence="2" id="KW-0812">Transmembrane</keyword>
<proteinExistence type="predicted"/>
<dbReference type="OrthoDB" id="3525430at2759"/>
<feature type="transmembrane region" description="Helical" evidence="2">
    <location>
        <begin position="516"/>
        <end position="537"/>
    </location>
</feature>
<evidence type="ECO:0000313" key="3">
    <source>
        <dbReference type="EMBL" id="KAF2963786.1"/>
    </source>
</evidence>
<reference evidence="3 4" key="1">
    <citation type="submission" date="2019-12" db="EMBL/GenBank/DDBJ databases">
        <title>Draft genome sequence of the ascomycete Xylaria multiplex DSM 110363.</title>
        <authorList>
            <person name="Buettner E."/>
            <person name="Kellner H."/>
        </authorList>
    </citation>
    <scope>NUCLEOTIDE SEQUENCE [LARGE SCALE GENOMIC DNA]</scope>
    <source>
        <strain evidence="3 4">DSM 110363</strain>
    </source>
</reference>
<feature type="transmembrane region" description="Helical" evidence="2">
    <location>
        <begin position="557"/>
        <end position="583"/>
    </location>
</feature>
<feature type="transmembrane region" description="Helical" evidence="2">
    <location>
        <begin position="482"/>
        <end position="504"/>
    </location>
</feature>
<gene>
    <name evidence="3" type="ORF">GQX73_g9786</name>
</gene>
<dbReference type="Proteomes" id="UP000481858">
    <property type="component" value="Unassembled WGS sequence"/>
</dbReference>
<dbReference type="InParanoid" id="A0A7C8IHG0"/>
<keyword evidence="4" id="KW-1185">Reference proteome</keyword>
<keyword evidence="1" id="KW-0175">Coiled coil</keyword>
<dbReference type="Gene3D" id="3.90.1720.10">
    <property type="entry name" value="endopeptidase domain like (from Nostoc punctiforme)"/>
    <property type="match status" value="1"/>
</dbReference>
<evidence type="ECO:0000256" key="2">
    <source>
        <dbReference type="SAM" id="Phobius"/>
    </source>
</evidence>
<keyword evidence="2" id="KW-0472">Membrane</keyword>
<evidence type="ECO:0000256" key="1">
    <source>
        <dbReference type="SAM" id="Coils"/>
    </source>
</evidence>
<evidence type="ECO:0008006" key="5">
    <source>
        <dbReference type="Google" id="ProtNLM"/>
    </source>
</evidence>
<dbReference type="AlphaFoldDB" id="A0A7C8IHG0"/>
<evidence type="ECO:0000313" key="4">
    <source>
        <dbReference type="Proteomes" id="UP000481858"/>
    </source>
</evidence>
<keyword evidence="2" id="KW-1133">Transmembrane helix</keyword>
<protein>
    <recommendedName>
        <fullName evidence="5">PPPDE domain-containing protein</fullName>
    </recommendedName>
</protein>
<feature type="transmembrane region" description="Helical" evidence="2">
    <location>
        <begin position="623"/>
        <end position="643"/>
    </location>
</feature>
<accession>A0A7C8IHG0</accession>